<keyword evidence="2" id="KW-1185">Reference proteome</keyword>
<dbReference type="AlphaFoldDB" id="A0A1E3S5Y2"/>
<dbReference type="OrthoDB" id="4640801at2"/>
<gene>
    <name evidence="1" type="ORF">BST27_15990</name>
</gene>
<sequence length="98" mass="10567">MTDEGGTMRVTDEVAVKRVVFSRRLIEFHGIDTLARLAYRAAMQVLRSWPGRITVVTTVVAGIASLSLGRPAGPAISHRTWVDFAIGLVLGYALAASQ</sequence>
<reference evidence="1 2" key="1">
    <citation type="submission" date="2017-02" db="EMBL/GenBank/DDBJ databases">
        <title>The new phylogeny of genus Mycobacterium.</title>
        <authorList>
            <person name="Tortoli E."/>
            <person name="Trovato A."/>
            <person name="Cirillo D.M."/>
        </authorList>
    </citation>
    <scope>NUCLEOTIDE SEQUENCE [LARGE SCALE GENOMIC DNA]</scope>
    <source>
        <strain evidence="1 2">DSM 44049</strain>
    </source>
</reference>
<proteinExistence type="predicted"/>
<dbReference type="Proteomes" id="UP000192739">
    <property type="component" value="Unassembled WGS sequence"/>
</dbReference>
<dbReference type="RefSeq" id="WP_069422138.1">
    <property type="nucleotide sequence ID" value="NZ_CBCRZH010000064.1"/>
</dbReference>
<organism evidence="1 2">
    <name type="scientific">Mycobacterium intermedium</name>
    <dbReference type="NCBI Taxonomy" id="28445"/>
    <lineage>
        <taxon>Bacteria</taxon>
        <taxon>Bacillati</taxon>
        <taxon>Actinomycetota</taxon>
        <taxon>Actinomycetes</taxon>
        <taxon>Mycobacteriales</taxon>
        <taxon>Mycobacteriaceae</taxon>
        <taxon>Mycobacterium</taxon>
        <taxon>Mycobacterium simiae complex</taxon>
    </lineage>
</organism>
<evidence type="ECO:0000313" key="2">
    <source>
        <dbReference type="Proteomes" id="UP000192739"/>
    </source>
</evidence>
<comment type="caution">
    <text evidence="1">The sequence shown here is derived from an EMBL/GenBank/DDBJ whole genome shotgun (WGS) entry which is preliminary data.</text>
</comment>
<protein>
    <submittedName>
        <fullName evidence="1">Uncharacterized protein</fullName>
    </submittedName>
</protein>
<dbReference type="EMBL" id="MVHT01000042">
    <property type="protein sequence ID" value="ORB02901.1"/>
    <property type="molecule type" value="Genomic_DNA"/>
</dbReference>
<name>A0A1E3S5Y2_MYCIE</name>
<evidence type="ECO:0000313" key="1">
    <source>
        <dbReference type="EMBL" id="ORB02901.1"/>
    </source>
</evidence>
<accession>A0A1E3S5Y2</accession>